<gene>
    <name evidence="7" type="ORF">CDAUBV1_LOCUS4363</name>
</gene>
<evidence type="ECO:0000256" key="3">
    <source>
        <dbReference type="ARBA" id="ARBA00023186"/>
    </source>
</evidence>
<dbReference type="GO" id="GO:0070682">
    <property type="term" value="P:proteasome regulatory particle assembly"/>
    <property type="evidence" value="ECO:0007669"/>
    <property type="project" value="InterPro"/>
</dbReference>
<feature type="region of interest" description="Disordered" evidence="5">
    <location>
        <begin position="78"/>
        <end position="110"/>
    </location>
</feature>
<dbReference type="Gene3D" id="6.10.140.1710">
    <property type="match status" value="1"/>
</dbReference>
<protein>
    <recommendedName>
        <fullName evidence="2">26S proteasome non-ATPase regulatory subunit 9</fullName>
    </recommendedName>
    <alternativeName>
        <fullName evidence="4">26S proteasome regulatory subunit p27</fullName>
    </alternativeName>
</protein>
<organism evidence="7 8">
    <name type="scientific">Calicophoron daubneyi</name>
    <name type="common">Rumen fluke</name>
    <name type="synonym">Paramphistomum daubneyi</name>
    <dbReference type="NCBI Taxonomy" id="300641"/>
    <lineage>
        <taxon>Eukaryota</taxon>
        <taxon>Metazoa</taxon>
        <taxon>Spiralia</taxon>
        <taxon>Lophotrochozoa</taxon>
        <taxon>Platyhelminthes</taxon>
        <taxon>Trematoda</taxon>
        <taxon>Digenea</taxon>
        <taxon>Plagiorchiida</taxon>
        <taxon>Pronocephalata</taxon>
        <taxon>Paramphistomoidea</taxon>
        <taxon>Paramphistomidae</taxon>
        <taxon>Calicophoron</taxon>
    </lineage>
</organism>
<feature type="compositionally biased region" description="Low complexity" evidence="5">
    <location>
        <begin position="283"/>
        <end position="301"/>
    </location>
</feature>
<dbReference type="InterPro" id="IPR040815">
    <property type="entry name" value="Nas2_N"/>
</dbReference>
<feature type="compositionally biased region" description="Basic and acidic residues" evidence="5">
    <location>
        <begin position="403"/>
        <end position="420"/>
    </location>
</feature>
<evidence type="ECO:0000313" key="7">
    <source>
        <dbReference type="EMBL" id="CAL5131823.1"/>
    </source>
</evidence>
<proteinExistence type="inferred from homology"/>
<dbReference type="PANTHER" id="PTHR12651">
    <property type="entry name" value="26S PROTEASOME NON-ATPASE REGULATORY SUBUNIT 9"/>
    <property type="match status" value="1"/>
</dbReference>
<feature type="region of interest" description="Disordered" evidence="5">
    <location>
        <begin position="389"/>
        <end position="420"/>
    </location>
</feature>
<dbReference type="InterPro" id="IPR041489">
    <property type="entry name" value="PDZ_6"/>
</dbReference>
<dbReference type="Proteomes" id="UP001497525">
    <property type="component" value="Unassembled WGS sequence"/>
</dbReference>
<feature type="region of interest" description="Disordered" evidence="5">
    <location>
        <begin position="260"/>
        <end position="309"/>
    </location>
</feature>
<evidence type="ECO:0000256" key="1">
    <source>
        <dbReference type="ARBA" id="ARBA00005256"/>
    </source>
</evidence>
<feature type="compositionally biased region" description="Acidic residues" evidence="5">
    <location>
        <begin position="181"/>
        <end position="194"/>
    </location>
</feature>
<dbReference type="AlphaFoldDB" id="A0AAV2T5U5"/>
<evidence type="ECO:0000313" key="8">
    <source>
        <dbReference type="Proteomes" id="UP001497525"/>
    </source>
</evidence>
<comment type="caution">
    <text evidence="7">The sequence shown here is derived from an EMBL/GenBank/DDBJ whole genome shotgun (WGS) entry which is preliminary data.</text>
</comment>
<evidence type="ECO:0000256" key="2">
    <source>
        <dbReference type="ARBA" id="ARBA00014937"/>
    </source>
</evidence>
<dbReference type="Pfam" id="PF17820">
    <property type="entry name" value="PDZ_6"/>
    <property type="match status" value="1"/>
</dbReference>
<evidence type="ECO:0000256" key="5">
    <source>
        <dbReference type="SAM" id="MobiDB-lite"/>
    </source>
</evidence>
<dbReference type="EMBL" id="CAXLJL010000109">
    <property type="protein sequence ID" value="CAL5131823.1"/>
    <property type="molecule type" value="Genomic_DNA"/>
</dbReference>
<accession>A0AAV2T5U5</accession>
<dbReference type="PANTHER" id="PTHR12651:SF1">
    <property type="entry name" value="26S PROTEASOME NON-ATPASE REGULATORY SUBUNIT 9"/>
    <property type="match status" value="1"/>
</dbReference>
<dbReference type="InterPro" id="IPR035269">
    <property type="entry name" value="PSMD9"/>
</dbReference>
<dbReference type="SUPFAM" id="SSF50156">
    <property type="entry name" value="PDZ domain-like"/>
    <property type="match status" value="1"/>
</dbReference>
<name>A0AAV2T5U5_CALDB</name>
<feature type="compositionally biased region" description="Polar residues" evidence="5">
    <location>
        <begin position="270"/>
        <end position="282"/>
    </location>
</feature>
<sequence length="747" mass="81050">MNTRDSIRGDSVLLRQLTDQQRTVTLDKLGYDDEFYEEGRIPAKFSRLGSTDVAGGNVHRQAVTLKTGTEGAHVETIDAGAPGLSEGDTGQSDKAALSRKRGHPGNPLVWQGGKLHSILLQDSSRSPVSGSQRSSKHIISDSAISPYLFPRNAISGGKTFSIPPPSISKSRSRRVRRPNYDDEDSYSPEGEDDNVLIATPSAPSIRSNSRKSARSDTPSKNPPPLLLPLKLDHPPSNMSLPALNMAAKFDPLASIDADRKTNPAVPANTVGGSWSSAGQPTETNNPGAPSSSNPSGSTVVAPGRMKSSGGICDIDPEKLKKYTRLTGYTLFVLVNKKKYKDSSTSGQFLGGDESVDVTDGVSAKESQKAQNQKWQAIWSTLPEKTRREWKSKARRLLKQNEQQAKREEGWSKHDQPMKDRRALDRRRIQNQLQRSEVVSAELTDIAAYFQLLSESFASLAKQAENYEGPVSPESVSTLLLDGLLSCLIPLLALTSEESVLADAPDKNDESCVEPATSAPLDEVENEGANLKATVSRLSTQKNIIEREIESLSLILTANADVGLDKPLIDKEGFPRSDIDICAVRTARNRIICLTNDHKRVMHELGIALGQMHEFNRKNPSVLIKETPKAAENRNPGVPLTSDTPLDPFLLIDEIVPGSAAEQSGLKVGDEITSFGSVSLANFSSVKDIAAVMQNTPVNSIIPVVIIRPPMRDKPYKLDLIKPPATQGLGMHVTTISGVCKPEHPKVD</sequence>
<keyword evidence="3" id="KW-0143">Chaperone</keyword>
<dbReference type="Pfam" id="PF18265">
    <property type="entry name" value="Nas2_N"/>
    <property type="match status" value="1"/>
</dbReference>
<feature type="domain" description="PDZ" evidence="6">
    <location>
        <begin position="620"/>
        <end position="683"/>
    </location>
</feature>
<dbReference type="Gene3D" id="2.30.42.10">
    <property type="match status" value="1"/>
</dbReference>
<dbReference type="InterPro" id="IPR001478">
    <property type="entry name" value="PDZ"/>
</dbReference>
<feature type="region of interest" description="Disordered" evidence="5">
    <location>
        <begin position="158"/>
        <end position="233"/>
    </location>
</feature>
<evidence type="ECO:0000259" key="6">
    <source>
        <dbReference type="PROSITE" id="PS50106"/>
    </source>
</evidence>
<dbReference type="GO" id="GO:0005634">
    <property type="term" value="C:nucleus"/>
    <property type="evidence" value="ECO:0007669"/>
    <property type="project" value="TreeGrafter"/>
</dbReference>
<reference evidence="7" key="1">
    <citation type="submission" date="2024-06" db="EMBL/GenBank/DDBJ databases">
        <authorList>
            <person name="Liu X."/>
            <person name="Lenzi L."/>
            <person name="Haldenby T S."/>
            <person name="Uol C."/>
        </authorList>
    </citation>
    <scope>NUCLEOTIDE SEQUENCE</scope>
</reference>
<dbReference type="PROSITE" id="PS50106">
    <property type="entry name" value="PDZ"/>
    <property type="match status" value="1"/>
</dbReference>
<dbReference type="InterPro" id="IPR036034">
    <property type="entry name" value="PDZ_sf"/>
</dbReference>
<dbReference type="GO" id="GO:0005737">
    <property type="term" value="C:cytoplasm"/>
    <property type="evidence" value="ECO:0007669"/>
    <property type="project" value="TreeGrafter"/>
</dbReference>
<evidence type="ECO:0000256" key="4">
    <source>
        <dbReference type="ARBA" id="ARBA00030007"/>
    </source>
</evidence>
<dbReference type="SMART" id="SM00228">
    <property type="entry name" value="PDZ"/>
    <property type="match status" value="1"/>
</dbReference>
<comment type="similarity">
    <text evidence="1">Belongs to the proteasome subunit p27 family.</text>
</comment>